<evidence type="ECO:0000313" key="1">
    <source>
        <dbReference type="EMBL" id="QBQ72652.1"/>
    </source>
</evidence>
<organism evidence="1 2">
    <name type="scientific">Roseobacter phage CRP-4</name>
    <dbReference type="NCBI Taxonomy" id="2559283"/>
    <lineage>
        <taxon>Viruses</taxon>
        <taxon>Duplodnaviria</taxon>
        <taxon>Heunggongvirae</taxon>
        <taxon>Uroviricota</taxon>
        <taxon>Caudoviricetes</taxon>
        <taxon>Zobellviridae</taxon>
        <taxon>Cobavirinae</taxon>
        <taxon>Veravirus</taxon>
    </lineage>
</organism>
<dbReference type="Proteomes" id="UP000424671">
    <property type="component" value="Segment"/>
</dbReference>
<sequence>MVDVEFIVNNDKQILTARCPEKSTTAIHVKKTPGGYKFFEIHVEKGVVPKELSGKYTSILRAKDAIQRYFNTLSPTKAVKREAFGKDFEERKKRNATETNSKGS</sequence>
<accession>A0A646QXF3</accession>
<gene>
    <name evidence="1" type="ORF">CRP4_gp43</name>
</gene>
<proteinExistence type="predicted"/>
<protein>
    <submittedName>
        <fullName evidence="1">Uncharacterized protein</fullName>
    </submittedName>
</protein>
<reference evidence="1 2" key="1">
    <citation type="journal article" date="2019" name="mSystems">
        <title>Diverse, abundant and novel viruses infecting the marine abundant Roseobacter RCA lineage.</title>
        <authorList>
            <person name="Zhang Z.F."/>
            <person name="Chen F."/>
            <person name="Chu X."/>
            <person name="Zhang H."/>
            <person name="Luo H.W."/>
            <person name="Zhai Z.Q."/>
            <person name="Yang M.Y."/>
            <person name="Zhao Y.L."/>
        </authorList>
    </citation>
    <scope>NUCLEOTIDE SEQUENCE [LARGE SCALE GENOMIC DNA]</scope>
</reference>
<dbReference type="EMBL" id="MK613346">
    <property type="protein sequence ID" value="QBQ72652.1"/>
    <property type="molecule type" value="Genomic_DNA"/>
</dbReference>
<evidence type="ECO:0000313" key="2">
    <source>
        <dbReference type="Proteomes" id="UP000424671"/>
    </source>
</evidence>
<name>A0A646QXF3_9CAUD</name>